<dbReference type="InterPro" id="IPR012677">
    <property type="entry name" value="Nucleotide-bd_a/b_plait_sf"/>
</dbReference>
<dbReference type="Proteomes" id="UP000594262">
    <property type="component" value="Unplaced"/>
</dbReference>
<accession>A0A7M6DQQ4</accession>
<proteinExistence type="inferred from homology"/>
<dbReference type="NCBIfam" id="TIGR01661">
    <property type="entry name" value="ELAV_HUD_SF"/>
    <property type="match status" value="1"/>
</dbReference>
<evidence type="ECO:0000313" key="7">
    <source>
        <dbReference type="Proteomes" id="UP000594262"/>
    </source>
</evidence>
<evidence type="ECO:0000313" key="6">
    <source>
        <dbReference type="EnsemblMetazoa" id="CLYHEMP022611.1"/>
    </source>
</evidence>
<dbReference type="PRINTS" id="PR00961">
    <property type="entry name" value="HUDSXLRNA"/>
</dbReference>
<dbReference type="RefSeq" id="XP_066923519.1">
    <property type="nucleotide sequence ID" value="XM_067067418.1"/>
</dbReference>
<reference evidence="6" key="1">
    <citation type="submission" date="2021-01" db="UniProtKB">
        <authorList>
            <consortium name="EnsemblMetazoa"/>
        </authorList>
    </citation>
    <scope>IDENTIFICATION</scope>
</reference>
<dbReference type="Gene3D" id="3.30.70.330">
    <property type="match status" value="3"/>
</dbReference>
<dbReference type="InterPro" id="IPR006548">
    <property type="entry name" value="ELAD_HU_SF"/>
</dbReference>
<evidence type="ECO:0000256" key="1">
    <source>
        <dbReference type="ARBA" id="ARBA00006266"/>
    </source>
</evidence>
<feature type="domain" description="RRM" evidence="5">
    <location>
        <begin position="309"/>
        <end position="388"/>
    </location>
</feature>
<dbReference type="SMART" id="SM00360">
    <property type="entry name" value="RRM"/>
    <property type="match status" value="3"/>
</dbReference>
<dbReference type="SUPFAM" id="SSF54928">
    <property type="entry name" value="RNA-binding domain, RBD"/>
    <property type="match status" value="2"/>
</dbReference>
<organism evidence="6 7">
    <name type="scientific">Clytia hemisphaerica</name>
    <dbReference type="NCBI Taxonomy" id="252671"/>
    <lineage>
        <taxon>Eukaryota</taxon>
        <taxon>Metazoa</taxon>
        <taxon>Cnidaria</taxon>
        <taxon>Hydrozoa</taxon>
        <taxon>Hydroidolina</taxon>
        <taxon>Leptothecata</taxon>
        <taxon>Obeliida</taxon>
        <taxon>Clytiidae</taxon>
        <taxon>Clytia</taxon>
    </lineage>
</organism>
<protein>
    <recommendedName>
        <fullName evidence="5">RRM domain-containing protein</fullName>
    </recommendedName>
</protein>
<comment type="similarity">
    <text evidence="1">Belongs to the RRM elav family.</text>
</comment>
<evidence type="ECO:0000259" key="5">
    <source>
        <dbReference type="PROSITE" id="PS50102"/>
    </source>
</evidence>
<dbReference type="GO" id="GO:0005737">
    <property type="term" value="C:cytoplasm"/>
    <property type="evidence" value="ECO:0007669"/>
    <property type="project" value="UniProtKB-ARBA"/>
</dbReference>
<evidence type="ECO:0000256" key="4">
    <source>
        <dbReference type="PROSITE-ProRule" id="PRU00176"/>
    </source>
</evidence>
<feature type="domain" description="RRM" evidence="5">
    <location>
        <begin position="56"/>
        <end position="134"/>
    </location>
</feature>
<dbReference type="GO" id="GO:0009967">
    <property type="term" value="P:positive regulation of signal transduction"/>
    <property type="evidence" value="ECO:0007669"/>
    <property type="project" value="UniProtKB-ARBA"/>
</dbReference>
<keyword evidence="2" id="KW-0677">Repeat</keyword>
<sequence length="397" mass="43241">MTTVHLMNGHHHLLNGNMNAMNGHLAMNGYANHAQMEPPKPAELVEVEPFDEDNATNLIINYLPQEMTEEELRTLFSSVGPLESCKLIRDKVTRASLGYAFVKYELPNDAKKAMESLQGMKLTNKTIKVSIARPSSNEIKNANLYVSGLPLTCSEQELRVLFARYGAIITAKVLYEENGQSRGVGFVRFDKRIDAEAAISGLNNRIPEMNGAVKPLTVKFANPPSQKIQPYLDILAQAKGLAGSALLRQAVGLSQLSPMAATSTAAAASLGTSPLASPLSPNSSILRGNLAISPSNSVTALNGIQTSSWCVFVYNLPSDANDLTLFQLFSKYGAILSTRVVYDDNTKKCKGFGFVNMAHYEDATMSILHLNGYCLERGKPLQVSFKRPKSQQNMPVA</sequence>
<dbReference type="GO" id="GO:0010629">
    <property type="term" value="P:negative regulation of gene expression"/>
    <property type="evidence" value="ECO:0007669"/>
    <property type="project" value="UniProtKB-ARBA"/>
</dbReference>
<keyword evidence="7" id="KW-1185">Reference proteome</keyword>
<dbReference type="PANTHER" id="PTHR10352">
    <property type="entry name" value="EUKARYOTIC TRANSLATION INITIATION FACTOR 3 SUBUNIT G"/>
    <property type="match status" value="1"/>
</dbReference>
<dbReference type="AlphaFoldDB" id="A0A7M6DQQ4"/>
<dbReference type="InterPro" id="IPR000504">
    <property type="entry name" value="RRM_dom"/>
</dbReference>
<dbReference type="GeneID" id="136810831"/>
<dbReference type="PROSITE" id="PS50102">
    <property type="entry name" value="RRM"/>
    <property type="match status" value="3"/>
</dbReference>
<dbReference type="FunFam" id="3.30.70.330:FF:000383">
    <property type="entry name" value="Sex lethal, isoform D"/>
    <property type="match status" value="1"/>
</dbReference>
<dbReference type="OrthoDB" id="266020at2759"/>
<feature type="domain" description="RRM" evidence="5">
    <location>
        <begin position="142"/>
        <end position="223"/>
    </location>
</feature>
<dbReference type="EnsemblMetazoa" id="CLYHEMT022611.1">
    <property type="protein sequence ID" value="CLYHEMP022611.1"/>
    <property type="gene ID" value="CLYHEMG022611"/>
</dbReference>
<name>A0A7M6DQQ4_9CNID</name>
<evidence type="ECO:0000256" key="2">
    <source>
        <dbReference type="ARBA" id="ARBA00022737"/>
    </source>
</evidence>
<dbReference type="InterPro" id="IPR002343">
    <property type="entry name" value="Hud_Sxl_RNA"/>
</dbReference>
<evidence type="ECO:0000256" key="3">
    <source>
        <dbReference type="ARBA" id="ARBA00022884"/>
    </source>
</evidence>
<dbReference type="InterPro" id="IPR035979">
    <property type="entry name" value="RBD_domain_sf"/>
</dbReference>
<dbReference type="GO" id="GO:0003729">
    <property type="term" value="F:mRNA binding"/>
    <property type="evidence" value="ECO:0007669"/>
    <property type="project" value="UniProtKB-ARBA"/>
</dbReference>
<dbReference type="Pfam" id="PF00076">
    <property type="entry name" value="RRM_1"/>
    <property type="match status" value="3"/>
</dbReference>
<keyword evidence="3 4" id="KW-0694">RNA-binding</keyword>
<dbReference type="GO" id="GO:1990904">
    <property type="term" value="C:ribonucleoprotein complex"/>
    <property type="evidence" value="ECO:0007669"/>
    <property type="project" value="InterPro"/>
</dbReference>